<dbReference type="PANTHER" id="PTHR43569">
    <property type="entry name" value="AMIDOHYDROLASE"/>
    <property type="match status" value="1"/>
</dbReference>
<dbReference type="InterPro" id="IPR052350">
    <property type="entry name" value="Metallo-dep_Lactonases"/>
</dbReference>
<dbReference type="InterPro" id="IPR006680">
    <property type="entry name" value="Amidohydro-rel"/>
</dbReference>
<evidence type="ECO:0000313" key="3">
    <source>
        <dbReference type="EMBL" id="MFD0962237.1"/>
    </source>
</evidence>
<reference evidence="4" key="1">
    <citation type="journal article" date="2019" name="Int. J. Syst. Evol. Microbiol.">
        <title>The Global Catalogue of Microorganisms (GCM) 10K type strain sequencing project: providing services to taxonomists for standard genome sequencing and annotation.</title>
        <authorList>
            <consortium name="The Broad Institute Genomics Platform"/>
            <consortium name="The Broad Institute Genome Sequencing Center for Infectious Disease"/>
            <person name="Wu L."/>
            <person name="Ma J."/>
        </authorList>
    </citation>
    <scope>NUCLEOTIDE SEQUENCE [LARGE SCALE GENOMIC DNA]</scope>
    <source>
        <strain evidence="4">CCUG 59129</strain>
    </source>
</reference>
<gene>
    <name evidence="3" type="ORF">ACFQ2I_23125</name>
</gene>
<dbReference type="Proteomes" id="UP001596989">
    <property type="component" value="Unassembled WGS sequence"/>
</dbReference>
<sequence>MRIDAHIHLYDPSAGNFEWPTPDTPLYRKVTPADFVQTAASAGITQAVVVACTTQPEQTKLILQTMHEDPAVAAVIGFIDADSPDFKACYDEFCRYAKFRGFRFLCDKEPTAQTKSNAAYVAGKPANVLEFLGEFTGMAKFRGLIEDNPDVTFIIEHFARMQTDARTLTREYRQFIDDMAAHGNVYMKLSALIPLAGADPAPTDAACYETLLETVFHAFGEDRCLFGSDWPLLELKGDYEDAVEITETFLRAQSNAALEKVMYLNALNVYRVQRRGANE</sequence>
<comment type="caution">
    <text evidence="3">The sequence shown here is derived from an EMBL/GenBank/DDBJ whole genome shotgun (WGS) entry which is preliminary data.</text>
</comment>
<accession>A0ABW3HXG1</accession>
<dbReference type="InterPro" id="IPR032466">
    <property type="entry name" value="Metal_Hydrolase"/>
</dbReference>
<keyword evidence="4" id="KW-1185">Reference proteome</keyword>
<evidence type="ECO:0000313" key="4">
    <source>
        <dbReference type="Proteomes" id="UP001596989"/>
    </source>
</evidence>
<dbReference type="Gene3D" id="3.20.20.140">
    <property type="entry name" value="Metal-dependent hydrolases"/>
    <property type="match status" value="1"/>
</dbReference>
<dbReference type="EMBL" id="JBHTJZ010000072">
    <property type="protein sequence ID" value="MFD0962237.1"/>
    <property type="molecule type" value="Genomic_DNA"/>
</dbReference>
<comment type="similarity">
    <text evidence="1">Belongs to the metallo-dependent hydrolases superfamily.</text>
</comment>
<feature type="domain" description="Amidohydrolase-related" evidence="2">
    <location>
        <begin position="3"/>
        <end position="271"/>
    </location>
</feature>
<dbReference type="Pfam" id="PF04909">
    <property type="entry name" value="Amidohydro_2"/>
    <property type="match status" value="1"/>
</dbReference>
<dbReference type="RefSeq" id="WP_377568646.1">
    <property type="nucleotide sequence ID" value="NZ_JBHTJZ010000072.1"/>
</dbReference>
<organism evidence="3 4">
    <name type="scientific">Paenibacillus chungangensis</name>
    <dbReference type="NCBI Taxonomy" id="696535"/>
    <lineage>
        <taxon>Bacteria</taxon>
        <taxon>Bacillati</taxon>
        <taxon>Bacillota</taxon>
        <taxon>Bacilli</taxon>
        <taxon>Bacillales</taxon>
        <taxon>Paenibacillaceae</taxon>
        <taxon>Paenibacillus</taxon>
    </lineage>
</organism>
<dbReference type="PANTHER" id="PTHR43569:SF2">
    <property type="entry name" value="AMIDOHYDROLASE-RELATED DOMAIN-CONTAINING PROTEIN"/>
    <property type="match status" value="1"/>
</dbReference>
<evidence type="ECO:0000256" key="1">
    <source>
        <dbReference type="ARBA" id="ARBA00038310"/>
    </source>
</evidence>
<protein>
    <submittedName>
        <fullName evidence="3">Amidohydrolase family protein</fullName>
    </submittedName>
</protein>
<evidence type="ECO:0000259" key="2">
    <source>
        <dbReference type="Pfam" id="PF04909"/>
    </source>
</evidence>
<proteinExistence type="inferred from homology"/>
<name>A0ABW3HXG1_9BACL</name>
<dbReference type="SUPFAM" id="SSF51556">
    <property type="entry name" value="Metallo-dependent hydrolases"/>
    <property type="match status" value="1"/>
</dbReference>